<protein>
    <submittedName>
        <fullName evidence="2">Putative metalloprotease</fullName>
    </submittedName>
</protein>
<sequence>MPPETLDRHPAGTPAPRLPLSHGAVGTATRGRAAWLRKGVENVTSHRRPPEAAGPRTGGGSGAG</sequence>
<evidence type="ECO:0000256" key="1">
    <source>
        <dbReference type="SAM" id="MobiDB-lite"/>
    </source>
</evidence>
<dbReference type="GO" id="GO:0008237">
    <property type="term" value="F:metallopeptidase activity"/>
    <property type="evidence" value="ECO:0007669"/>
    <property type="project" value="UniProtKB-KW"/>
</dbReference>
<name>A0A160PI14_9HYPH</name>
<feature type="compositionally biased region" description="Low complexity" evidence="1">
    <location>
        <begin position="23"/>
        <end position="34"/>
    </location>
</feature>
<evidence type="ECO:0000313" key="3">
    <source>
        <dbReference type="Proteomes" id="UP000218288"/>
    </source>
</evidence>
<keyword evidence="2" id="KW-0378">Hydrolase</keyword>
<dbReference type="EMBL" id="AP014809">
    <property type="protein sequence ID" value="BAU92033.1"/>
    <property type="molecule type" value="Genomic_DNA"/>
</dbReference>
<organism evidence="2 3">
    <name type="scientific">Methylorubrum populi</name>
    <dbReference type="NCBI Taxonomy" id="223967"/>
    <lineage>
        <taxon>Bacteria</taxon>
        <taxon>Pseudomonadati</taxon>
        <taxon>Pseudomonadota</taxon>
        <taxon>Alphaproteobacteria</taxon>
        <taxon>Hyphomicrobiales</taxon>
        <taxon>Methylobacteriaceae</taxon>
        <taxon>Methylorubrum</taxon>
    </lineage>
</organism>
<dbReference type="GO" id="GO:0006508">
    <property type="term" value="P:proteolysis"/>
    <property type="evidence" value="ECO:0007669"/>
    <property type="project" value="UniProtKB-KW"/>
</dbReference>
<evidence type="ECO:0000313" key="2">
    <source>
        <dbReference type="EMBL" id="BAU92033.1"/>
    </source>
</evidence>
<proteinExistence type="predicted"/>
<feature type="region of interest" description="Disordered" evidence="1">
    <location>
        <begin position="1"/>
        <end position="64"/>
    </location>
</feature>
<dbReference type="Proteomes" id="UP000218288">
    <property type="component" value="Chromosome"/>
</dbReference>
<reference evidence="2 3" key="1">
    <citation type="journal article" date="2016" name="Genome Announc.">
        <title>Complete Genome Sequence of Methylobacterium populi P-1M, Isolated from Pink-Pigmented Household Biofilm.</title>
        <authorList>
            <person name="Morohoshi T."/>
            <person name="Ikeda T."/>
        </authorList>
    </citation>
    <scope>NUCLEOTIDE SEQUENCE [LARGE SCALE GENOMIC DNA]</scope>
    <source>
        <strain evidence="2 3">P-1M</strain>
    </source>
</reference>
<accession>A0A160PI14</accession>
<feature type="compositionally biased region" description="Basic and acidic residues" evidence="1">
    <location>
        <begin position="1"/>
        <end position="10"/>
    </location>
</feature>
<gene>
    <name evidence="2" type="ORF">MPPM_3428</name>
</gene>
<keyword evidence="2" id="KW-0482">Metalloprotease</keyword>
<dbReference type="AlphaFoldDB" id="A0A160PI14"/>
<keyword evidence="2" id="KW-0645">Protease</keyword>